<sequence>MTHDFQALLKLSLAATMLRVVIMLGGLALLSGCLVSYKPLFESSVFPFPSGTQLVATAQNSAGEIKQVLDLTIENGAYTVSWEKPPLRCKLHPLDQNTWLVMIDLSETAKTPTYQYVVLRSQDSRVHVANVHKNDFVAWAKSNNVVTGWAEAEDSVEVRSMEVTVQAMGDLVDWSNTSNNLVYEVMTPERKKLDEMMAANKRIQQEILAGLEAQLAEAKNNLAEITKELKDLCGLRNCETLKDGRKIYQTKTLNPSAWYYEDGQLAPEAEWPK</sequence>
<reference evidence="4 6" key="2">
    <citation type="submission" date="2018-10" db="EMBL/GenBank/DDBJ databases">
        <title>Complete genome sequence of Pseudomonas pelagia strain Kongs-67.</title>
        <authorList>
            <person name="Sinha R.K."/>
            <person name="Krishnan K."/>
        </authorList>
    </citation>
    <scope>NUCLEOTIDE SEQUENCE [LARGE SCALE GENOMIC DNA]</scope>
    <source>
        <strain evidence="4 6">Kongs-67</strain>
    </source>
</reference>
<evidence type="ECO:0000313" key="3">
    <source>
        <dbReference type="EMBL" id="PCC99211.1"/>
    </source>
</evidence>
<feature type="transmembrane region" description="Helical" evidence="2">
    <location>
        <begin position="12"/>
        <end position="37"/>
    </location>
</feature>
<evidence type="ECO:0000313" key="4">
    <source>
        <dbReference type="EMBL" id="QFY57016.1"/>
    </source>
</evidence>
<accession>A0AA91Z5W0</accession>
<dbReference type="Proteomes" id="UP000243750">
    <property type="component" value="Unassembled WGS sequence"/>
</dbReference>
<keyword evidence="1" id="KW-0175">Coiled coil</keyword>
<dbReference type="EMBL" id="CP033116">
    <property type="protein sequence ID" value="QFY57016.1"/>
    <property type="molecule type" value="Genomic_DNA"/>
</dbReference>
<reference evidence="3 5" key="1">
    <citation type="submission" date="2017-09" db="EMBL/GenBank/DDBJ databases">
        <title>Bacterial and phytoplankton interrelationship in Kongsfjorden, an Arctic fjord.</title>
        <authorList>
            <person name="Sinha R."/>
            <person name="Krishnan K."/>
        </authorList>
    </citation>
    <scope>NUCLEOTIDE SEQUENCE [LARGE SCALE GENOMIC DNA]</scope>
    <source>
        <strain evidence="3 5">58</strain>
    </source>
</reference>
<dbReference type="AlphaFoldDB" id="A0AA91Z5W0"/>
<evidence type="ECO:0000313" key="6">
    <source>
        <dbReference type="Proteomes" id="UP000344571"/>
    </source>
</evidence>
<evidence type="ECO:0000256" key="2">
    <source>
        <dbReference type="SAM" id="Phobius"/>
    </source>
</evidence>
<keyword evidence="2" id="KW-1133">Transmembrane helix</keyword>
<keyword evidence="2" id="KW-0472">Membrane</keyword>
<feature type="coiled-coil region" evidence="1">
    <location>
        <begin position="201"/>
        <end position="235"/>
    </location>
</feature>
<protein>
    <submittedName>
        <fullName evidence="3">Uncharacterized protein</fullName>
    </submittedName>
</protein>
<proteinExistence type="predicted"/>
<evidence type="ECO:0000256" key="1">
    <source>
        <dbReference type="SAM" id="Coils"/>
    </source>
</evidence>
<dbReference type="RefSeq" id="WP_096346779.1">
    <property type="nucleotide sequence ID" value="NZ_CP033116.1"/>
</dbReference>
<name>A0AA91Z5W0_9GAMM</name>
<gene>
    <name evidence="3" type="ORF">CO192_11745</name>
    <name evidence="4" type="ORF">EAO82_11970</name>
</gene>
<evidence type="ECO:0000313" key="5">
    <source>
        <dbReference type="Proteomes" id="UP000243750"/>
    </source>
</evidence>
<organism evidence="3 5">
    <name type="scientific">Halopseudomonas pelagia</name>
    <dbReference type="NCBI Taxonomy" id="553151"/>
    <lineage>
        <taxon>Bacteria</taxon>
        <taxon>Pseudomonadati</taxon>
        <taxon>Pseudomonadota</taxon>
        <taxon>Gammaproteobacteria</taxon>
        <taxon>Pseudomonadales</taxon>
        <taxon>Pseudomonadaceae</taxon>
        <taxon>Halopseudomonas</taxon>
    </lineage>
</organism>
<keyword evidence="2" id="KW-0812">Transmembrane</keyword>
<keyword evidence="6" id="KW-1185">Reference proteome</keyword>
<dbReference type="Proteomes" id="UP000344571">
    <property type="component" value="Chromosome"/>
</dbReference>
<dbReference type="EMBL" id="NWMT01000138">
    <property type="protein sequence ID" value="PCC99211.1"/>
    <property type="molecule type" value="Genomic_DNA"/>
</dbReference>